<reference evidence="1" key="1">
    <citation type="journal article" date="2020" name="mSystems">
        <title>Genome- and Community-Level Interaction Insights into Carbon Utilization and Element Cycling Functions of Hydrothermarchaeota in Hydrothermal Sediment.</title>
        <authorList>
            <person name="Zhou Z."/>
            <person name="Liu Y."/>
            <person name="Xu W."/>
            <person name="Pan J."/>
            <person name="Luo Z.H."/>
            <person name="Li M."/>
        </authorList>
    </citation>
    <scope>NUCLEOTIDE SEQUENCE [LARGE SCALE GENOMIC DNA]</scope>
    <source>
        <strain evidence="1">SpSt-780</strain>
    </source>
</reference>
<sequence length="94" mass="10806">MIFGLGTIDIHIPLSSSLKEKRRVLNPLKSRIRNKFNVAISEVGYNDVWQRSLLAITTVGNNTDIVNSVLMEVVKEIEKDYNVQIIDYKMEIKK</sequence>
<dbReference type="Pfam" id="PF04456">
    <property type="entry name" value="DUF503"/>
    <property type="match status" value="1"/>
</dbReference>
<dbReference type="SUPFAM" id="SSF103007">
    <property type="entry name" value="Hypothetical protein TT1725"/>
    <property type="match status" value="1"/>
</dbReference>
<dbReference type="InterPro" id="IPR036746">
    <property type="entry name" value="TT1725-like_sf"/>
</dbReference>
<name>A0A7C4U9Y7_UNCW3</name>
<dbReference type="PANTHER" id="PTHR36441">
    <property type="entry name" value="HYPOTHETICAL CYTOSOLIC PROTEIN"/>
    <property type="match status" value="1"/>
</dbReference>
<proteinExistence type="predicted"/>
<dbReference type="PANTHER" id="PTHR36441:SF1">
    <property type="entry name" value="DUF503 DOMAIN-CONTAINING PROTEIN"/>
    <property type="match status" value="1"/>
</dbReference>
<dbReference type="EMBL" id="DTHG01000037">
    <property type="protein sequence ID" value="HGW91551.1"/>
    <property type="molecule type" value="Genomic_DNA"/>
</dbReference>
<accession>A0A7C4U9Y7</accession>
<protein>
    <submittedName>
        <fullName evidence="1">DUF503 domain-containing protein</fullName>
    </submittedName>
</protein>
<comment type="caution">
    <text evidence="1">The sequence shown here is derived from an EMBL/GenBank/DDBJ whole genome shotgun (WGS) entry which is preliminary data.</text>
</comment>
<evidence type="ECO:0000313" key="1">
    <source>
        <dbReference type="EMBL" id="HGW91551.1"/>
    </source>
</evidence>
<dbReference type="AlphaFoldDB" id="A0A7C4U9Y7"/>
<dbReference type="InterPro" id="IPR007546">
    <property type="entry name" value="DUF503"/>
</dbReference>
<organism evidence="1">
    <name type="scientific">candidate division WOR-3 bacterium</name>
    <dbReference type="NCBI Taxonomy" id="2052148"/>
    <lineage>
        <taxon>Bacteria</taxon>
        <taxon>Bacteria division WOR-3</taxon>
    </lineage>
</organism>
<gene>
    <name evidence="1" type="ORF">ENV67_03300</name>
</gene>
<dbReference type="Gene3D" id="3.30.70.1120">
    <property type="entry name" value="TT1725-like"/>
    <property type="match status" value="1"/>
</dbReference>